<feature type="transmembrane region" description="Helical" evidence="2">
    <location>
        <begin position="70"/>
        <end position="93"/>
    </location>
</feature>
<feature type="compositionally biased region" description="Low complexity" evidence="1">
    <location>
        <begin position="199"/>
        <end position="217"/>
    </location>
</feature>
<dbReference type="Proteomes" id="UP000319257">
    <property type="component" value="Unassembled WGS sequence"/>
</dbReference>
<keyword evidence="2" id="KW-0812">Transmembrane</keyword>
<feature type="transmembrane region" description="Helical" evidence="2">
    <location>
        <begin position="44"/>
        <end position="63"/>
    </location>
</feature>
<dbReference type="RefSeq" id="XP_030994595.1">
    <property type="nucleotide sequence ID" value="XM_031141432.1"/>
</dbReference>
<name>A0A507B2D9_9PEZI</name>
<protein>
    <submittedName>
        <fullName evidence="3">Uncharacterized protein</fullName>
    </submittedName>
</protein>
<dbReference type="OrthoDB" id="3928876at2759"/>
<dbReference type="GeneID" id="41974211"/>
<dbReference type="EMBL" id="SKBQ01000039">
    <property type="protein sequence ID" value="TPX12884.1"/>
    <property type="molecule type" value="Genomic_DNA"/>
</dbReference>
<evidence type="ECO:0000256" key="1">
    <source>
        <dbReference type="SAM" id="MobiDB-lite"/>
    </source>
</evidence>
<evidence type="ECO:0000313" key="4">
    <source>
        <dbReference type="Proteomes" id="UP000319257"/>
    </source>
</evidence>
<organism evidence="3 4">
    <name type="scientific">Thyridium curvatum</name>
    <dbReference type="NCBI Taxonomy" id="1093900"/>
    <lineage>
        <taxon>Eukaryota</taxon>
        <taxon>Fungi</taxon>
        <taxon>Dikarya</taxon>
        <taxon>Ascomycota</taxon>
        <taxon>Pezizomycotina</taxon>
        <taxon>Sordariomycetes</taxon>
        <taxon>Sordariomycetidae</taxon>
        <taxon>Thyridiales</taxon>
        <taxon>Thyridiaceae</taxon>
        <taxon>Thyridium</taxon>
    </lineage>
</organism>
<dbReference type="AlphaFoldDB" id="A0A507B2D9"/>
<evidence type="ECO:0000313" key="3">
    <source>
        <dbReference type="EMBL" id="TPX12884.1"/>
    </source>
</evidence>
<accession>A0A507B2D9</accession>
<gene>
    <name evidence="3" type="ORF">E0L32_006764</name>
</gene>
<evidence type="ECO:0000256" key="2">
    <source>
        <dbReference type="SAM" id="Phobius"/>
    </source>
</evidence>
<feature type="region of interest" description="Disordered" evidence="1">
    <location>
        <begin position="141"/>
        <end position="217"/>
    </location>
</feature>
<feature type="transmembrane region" description="Helical" evidence="2">
    <location>
        <begin position="99"/>
        <end position="122"/>
    </location>
</feature>
<proteinExistence type="predicted"/>
<sequence>MAFVVNSATWALSFGQRQLDRAVSPEKREEYWNSAVDFAQRRPLLTAFLLTQATISFLPTVLFASFVASLLFFTALAAFLFLCFWIAVALLFFVPAAFVTTGLALLLWAWGAGSYVALRWLYDLFLATGSKEVVLYNRDANNHNHHNHNHNHGDKKEGVNGNNKQQKHDRPPTADEQGNLGLVKTESDPAGGGDIKIFAPSGASSSSSAAPAPSDQS</sequence>
<reference evidence="3 4" key="1">
    <citation type="submission" date="2019-06" db="EMBL/GenBank/DDBJ databases">
        <title>Draft genome sequence of the filamentous fungus Phialemoniopsis curvata isolated from diesel fuel.</title>
        <authorList>
            <person name="Varaljay V.A."/>
            <person name="Lyon W.J."/>
            <person name="Crouch A.L."/>
            <person name="Drake C.E."/>
            <person name="Hollomon J.M."/>
            <person name="Nadeau L.J."/>
            <person name="Nunn H.S."/>
            <person name="Stevenson B.S."/>
            <person name="Bojanowski C.L."/>
            <person name="Crookes-Goodson W.J."/>
        </authorList>
    </citation>
    <scope>NUCLEOTIDE SEQUENCE [LARGE SCALE GENOMIC DNA]</scope>
    <source>
        <strain evidence="3 4">D216</strain>
    </source>
</reference>
<keyword evidence="4" id="KW-1185">Reference proteome</keyword>
<dbReference type="InParanoid" id="A0A507B2D9"/>
<comment type="caution">
    <text evidence="3">The sequence shown here is derived from an EMBL/GenBank/DDBJ whole genome shotgun (WGS) entry which is preliminary data.</text>
</comment>
<dbReference type="Pfam" id="PF16015">
    <property type="entry name" value="Promethin"/>
    <property type="match status" value="1"/>
</dbReference>
<dbReference type="STRING" id="1093900.A0A507B2D9"/>
<keyword evidence="2" id="KW-0472">Membrane</keyword>
<keyword evidence="2" id="KW-1133">Transmembrane helix</keyword>